<evidence type="ECO:0000313" key="4">
    <source>
        <dbReference type="Proteomes" id="UP000192783"/>
    </source>
</evidence>
<protein>
    <submittedName>
        <fullName evidence="3">Glycosyltransferase involved in cell wall bisynthesis</fullName>
    </submittedName>
</protein>
<feature type="domain" description="Glycosyl transferase family 1" evidence="1">
    <location>
        <begin position="244"/>
        <end position="408"/>
    </location>
</feature>
<reference evidence="3 4" key="1">
    <citation type="submission" date="2017-04" db="EMBL/GenBank/DDBJ databases">
        <authorList>
            <person name="Afonso C.L."/>
            <person name="Miller P.J."/>
            <person name="Scott M.A."/>
            <person name="Spackman E."/>
            <person name="Goraichik I."/>
            <person name="Dimitrov K.M."/>
            <person name="Suarez D.L."/>
            <person name="Swayne D.E."/>
        </authorList>
    </citation>
    <scope>NUCLEOTIDE SEQUENCE [LARGE SCALE GENOMIC DNA]</scope>
    <source>
        <strain evidence="3 4">DSM 13146</strain>
    </source>
</reference>
<evidence type="ECO:0000259" key="1">
    <source>
        <dbReference type="Pfam" id="PF00534"/>
    </source>
</evidence>
<dbReference type="Proteomes" id="UP000192783">
    <property type="component" value="Unassembled WGS sequence"/>
</dbReference>
<dbReference type="PANTHER" id="PTHR12526">
    <property type="entry name" value="GLYCOSYLTRANSFERASE"/>
    <property type="match status" value="1"/>
</dbReference>
<dbReference type="InterPro" id="IPR001296">
    <property type="entry name" value="Glyco_trans_1"/>
</dbReference>
<evidence type="ECO:0000313" key="3">
    <source>
        <dbReference type="EMBL" id="SMC21729.1"/>
    </source>
</evidence>
<dbReference type="Pfam" id="PF13439">
    <property type="entry name" value="Glyco_transf_4"/>
    <property type="match status" value="1"/>
</dbReference>
<feature type="domain" description="Glycosyltransferase subfamily 4-like N-terminal" evidence="2">
    <location>
        <begin position="133"/>
        <end position="235"/>
    </location>
</feature>
<dbReference type="Gene3D" id="3.40.50.2000">
    <property type="entry name" value="Glycogen Phosphorylase B"/>
    <property type="match status" value="2"/>
</dbReference>
<dbReference type="AlphaFoldDB" id="A0A1W1XCW0"/>
<gene>
    <name evidence="3" type="ORF">SAMN02746041_01272</name>
</gene>
<proteinExistence type="predicted"/>
<name>A0A1W1XCW0_9BACT</name>
<evidence type="ECO:0000259" key="2">
    <source>
        <dbReference type="Pfam" id="PF13439"/>
    </source>
</evidence>
<sequence length="435" mass="49138">MNDSRKESLWAHQVQDRLPTDASPARTGVLGMILKGYPRISESFISTEILLLESLGIPIQIFSLRRPRESFTHQSVQKIQAPVTYTPEYVLPHFRTLMASNLRLWRRLGGRYARCLARAASRALERKKTATLRHFLQAGHLAHLRLMDGRVTHLHAHFCHTPTSVALFASELTGLPFSFTGHAKDIYTSEPDQLRRKIHRARFVVTCTRYNAQYLQRIAGRPVPIHTIYHGIDLDFFAFGANPPPAPPYRLLSVGRMVPKKGYDDLLTALKILDQEGLDFTLDHIGSGEEKDRIRTLCRRLGLERRVRFRGTLPHEEVIDYYRRSHAFVLACKVAENGDRDGIPNVLVEAMAVGLPVISTRVSAIPELVEDGVTGTLVEPAQPGPLAQAIRKVLTSGPALEAQLRAARRKVEADFDNRRCVQRLYELFRKSLGQP</sequence>
<dbReference type="STRING" id="1121390.SAMN02746041_01272"/>
<dbReference type="PANTHER" id="PTHR12526:SF630">
    <property type="entry name" value="GLYCOSYLTRANSFERASE"/>
    <property type="match status" value="1"/>
</dbReference>
<dbReference type="GO" id="GO:0016757">
    <property type="term" value="F:glycosyltransferase activity"/>
    <property type="evidence" value="ECO:0007669"/>
    <property type="project" value="InterPro"/>
</dbReference>
<keyword evidence="4" id="KW-1185">Reference proteome</keyword>
<dbReference type="EMBL" id="FWXF01000005">
    <property type="protein sequence ID" value="SMC21729.1"/>
    <property type="molecule type" value="Genomic_DNA"/>
</dbReference>
<dbReference type="InterPro" id="IPR028098">
    <property type="entry name" value="Glyco_trans_4-like_N"/>
</dbReference>
<keyword evidence="3" id="KW-0808">Transferase</keyword>
<dbReference type="SUPFAM" id="SSF53756">
    <property type="entry name" value="UDP-Glycosyltransferase/glycogen phosphorylase"/>
    <property type="match status" value="1"/>
</dbReference>
<dbReference type="RefSeq" id="WP_212636844.1">
    <property type="nucleotide sequence ID" value="NZ_FWXF01000005.1"/>
</dbReference>
<dbReference type="Pfam" id="PF00534">
    <property type="entry name" value="Glycos_transf_1"/>
    <property type="match status" value="1"/>
</dbReference>
<organism evidence="3 4">
    <name type="scientific">Desulfacinum hydrothermale DSM 13146</name>
    <dbReference type="NCBI Taxonomy" id="1121390"/>
    <lineage>
        <taxon>Bacteria</taxon>
        <taxon>Pseudomonadati</taxon>
        <taxon>Thermodesulfobacteriota</taxon>
        <taxon>Syntrophobacteria</taxon>
        <taxon>Syntrophobacterales</taxon>
        <taxon>Syntrophobacteraceae</taxon>
        <taxon>Desulfacinum</taxon>
    </lineage>
</organism>
<accession>A0A1W1XCW0</accession>